<keyword evidence="3" id="KW-0378">Hydrolase</keyword>
<evidence type="ECO:0000256" key="5">
    <source>
        <dbReference type="ARBA" id="ARBA00023136"/>
    </source>
</evidence>
<keyword evidence="4" id="KW-0342">GTP-binding</keyword>
<keyword evidence="2" id="KW-0547">Nucleotide-binding</keyword>
<dbReference type="Pfam" id="PF00350">
    <property type="entry name" value="Dynamin_N"/>
    <property type="match status" value="2"/>
</dbReference>
<comment type="caution">
    <text evidence="7">The sequence shown here is derived from an EMBL/GenBank/DDBJ whole genome shotgun (WGS) entry which is preliminary data.</text>
</comment>
<keyword evidence="8" id="KW-1185">Reference proteome</keyword>
<dbReference type="SUPFAM" id="SSF52540">
    <property type="entry name" value="P-loop containing nucleoside triphosphate hydrolases"/>
    <property type="match status" value="2"/>
</dbReference>
<evidence type="ECO:0000256" key="1">
    <source>
        <dbReference type="ARBA" id="ARBA00004370"/>
    </source>
</evidence>
<evidence type="ECO:0000256" key="2">
    <source>
        <dbReference type="ARBA" id="ARBA00022741"/>
    </source>
</evidence>
<dbReference type="RefSeq" id="WP_204542382.1">
    <property type="nucleotide sequence ID" value="NZ_JAFBFI010000007.1"/>
</dbReference>
<feature type="domain" description="Dynamin N-terminal" evidence="6">
    <location>
        <begin position="641"/>
        <end position="867"/>
    </location>
</feature>
<evidence type="ECO:0000256" key="4">
    <source>
        <dbReference type="ARBA" id="ARBA00023134"/>
    </source>
</evidence>
<accession>A0ABS2QHS6</accession>
<protein>
    <submittedName>
        <fullName evidence="7">Small GTP-binding protein</fullName>
    </submittedName>
</protein>
<reference evidence="7 8" key="1">
    <citation type="submission" date="2021-01" db="EMBL/GenBank/DDBJ databases">
        <title>Genomic Encyclopedia of Type Strains, Phase IV (KMG-IV): sequencing the most valuable type-strain genomes for metagenomic binning, comparative biology and taxonomic classification.</title>
        <authorList>
            <person name="Goeker M."/>
        </authorList>
    </citation>
    <scope>NUCLEOTIDE SEQUENCE [LARGE SCALE GENOMIC DNA]</scope>
    <source>
        <strain evidence="7 8">DSM 105482</strain>
    </source>
</reference>
<gene>
    <name evidence="7" type="ORF">JOC77_002010</name>
</gene>
<comment type="subcellular location">
    <subcellularLocation>
        <location evidence="1">Membrane</location>
    </subcellularLocation>
</comment>
<name>A0ABS2QHS6_9BACI</name>
<evidence type="ECO:0000313" key="7">
    <source>
        <dbReference type="EMBL" id="MBM7692580.1"/>
    </source>
</evidence>
<dbReference type="Proteomes" id="UP000823486">
    <property type="component" value="Unassembled WGS sequence"/>
</dbReference>
<sequence>MNHTITDQHGLLESLAELYLHISAAKDELHANKIKGLIQKVRQDEKLIAFCGHFSAGKSSMINSLLGHDMLPSSPIPTSANIVKVKKGEEYAKVYFHEGKPYLYPAPYDYEQVKSFCKNGDSISSIEISTKRFPLENNCAVMDTPGIDSADDAHRIATEDALHLADIVFYVMDYNHVQSEVNFLFTKELLSANKKLYLIINQIDKHDETELKFSQFKESVEEGFLNWEVKPEAIYYTSVRYPDLPHNDFAQISELISVFSKQDRSVFIESAYHSAIQIIHEHLKWQESRVKEENTIFYSLIEGYNEKAKQEMLAKLEALEIEKREILLYPESLIEKFKSKLEMILKNAYLMPAETRELAKEYLESTKRDFKVGLLFSKGKTEQERAGRFNRLKQELDEKLETQLERHIKELSILMLNESGLSDEDLEAEVQGISLELSDHMISDIVKPQVSITGEYVLSFTNELADVLRRITKKNALEFLEQFKSALVKQQNRLLTEKSGEMASVNAFTEAFQKVEASEKFLQQKKSELNRILEAKDKALPKEILNRLLRKWDGEENDYHVIVGDELEKETSMSVEKPVTEKILIQKENRSAREHGKARMKDLAENLADASSILKNIKGFRYLSEDMEASAERLENQTFTIALFGAFSAGKSSFANAILGERVLPVSPNPTTAAINKICPPDDANPHATARVKLKTEKMLLEDMAMALSAFNVTAVSLEEAYQHASRLLGKSVGNGMQNAQLSFIRAFHEGLPQFKNQLGTEIVVNIHEFREFAASEQKSCLVDTIELYYDCEITRKGIILVDTPGADSINARHTGTAFEYIKNSDAVLFVTYYNHPFSKADREFLIQLGRVKDSFSMDKMFFIVNAVDLASSQKELTEVMEYMKEQLANFQIRSPKIYPISSKAALDEKLGQPVLQGHFLSNSGLRDFESVFDDFLENDLTEMVISASLSLLARAEKMLREVISASKLDQESKQNQKIQLASELNDLKAFINKETGKMDLSRIKKEIEELAYYSKQRVFLRFNDFFKESFNPAALKDDGRDMKQALNMALKSLLLSLGFDFSQEMRATSLRTENYINKLLNEKYSNWISRIKENRQAVEAAAFSPSSFDVLEFKPAFEGLNEGSFKRELSYFKNPKSFFEKNEKTKMNSALRDSLDQPASEYILKHGSRLFDYYGQKYVQTQDELKQKLIREVEDIYNGYKNALDDTGNASAYEDCLQELLKLTVPN</sequence>
<dbReference type="PANTHER" id="PTHR10465:SF0">
    <property type="entry name" value="SARCALUMENIN"/>
    <property type="match status" value="1"/>
</dbReference>
<dbReference type="EMBL" id="JAFBFI010000007">
    <property type="protein sequence ID" value="MBM7692580.1"/>
    <property type="molecule type" value="Genomic_DNA"/>
</dbReference>
<dbReference type="PANTHER" id="PTHR10465">
    <property type="entry name" value="TRANSMEMBRANE GTPASE FZO1"/>
    <property type="match status" value="1"/>
</dbReference>
<dbReference type="InterPro" id="IPR027094">
    <property type="entry name" value="Mitofusin_fam"/>
</dbReference>
<dbReference type="Gene3D" id="3.40.50.300">
    <property type="entry name" value="P-loop containing nucleotide triphosphate hydrolases"/>
    <property type="match status" value="2"/>
</dbReference>
<dbReference type="InterPro" id="IPR027417">
    <property type="entry name" value="P-loop_NTPase"/>
</dbReference>
<dbReference type="InterPro" id="IPR045063">
    <property type="entry name" value="Dynamin_N"/>
</dbReference>
<dbReference type="CDD" id="cd09912">
    <property type="entry name" value="DLP_2"/>
    <property type="match status" value="2"/>
</dbReference>
<organism evidence="7 8">
    <name type="scientific">Peribacillus deserti</name>
    <dbReference type="NCBI Taxonomy" id="673318"/>
    <lineage>
        <taxon>Bacteria</taxon>
        <taxon>Bacillati</taxon>
        <taxon>Bacillota</taxon>
        <taxon>Bacilli</taxon>
        <taxon>Bacillales</taxon>
        <taxon>Bacillaceae</taxon>
        <taxon>Peribacillus</taxon>
    </lineage>
</organism>
<keyword evidence="5" id="KW-0472">Membrane</keyword>
<proteinExistence type="predicted"/>
<evidence type="ECO:0000259" key="6">
    <source>
        <dbReference type="Pfam" id="PF00350"/>
    </source>
</evidence>
<evidence type="ECO:0000256" key="3">
    <source>
        <dbReference type="ARBA" id="ARBA00022801"/>
    </source>
</evidence>
<evidence type="ECO:0000313" key="8">
    <source>
        <dbReference type="Proteomes" id="UP000823486"/>
    </source>
</evidence>
<feature type="domain" description="Dynamin N-terminal" evidence="6">
    <location>
        <begin position="48"/>
        <end position="203"/>
    </location>
</feature>